<dbReference type="InterPro" id="IPR042099">
    <property type="entry name" value="ANL_N_sf"/>
</dbReference>
<proteinExistence type="predicted"/>
<dbReference type="AlphaFoldDB" id="F7VPE5"/>
<gene>
    <name evidence="4" type="ORF">SMAC_02381</name>
</gene>
<sequence length="663" mass="73374">MAPKQDTAAYIKSIAEPPPPGTPYALPVPGTERPNRTAVYRHWKLVNSPLLETFDPAHQTLHDLFEASVEKVPNKKCLGWRPWNAATKTFEPKYVWIPYKEVAERRKNFGAGIVALHKSIGFTEEKYGVGLWAQNRPEWQITELALISQSLFPISLYETLGPETTEYIINHSGLTAITCSVPHIPTLLKLAPRCPSLKLIISLDPLDAGEPAGHTKRELLNAAAGGVGIRIFSIDEVEALGVKSGLSMKPPKREDVLTINYTSGTTGDPKGVLITHAQGVAGIAAARSNQSILSTDVHISYLPLAHIYGRMADQTALAEGASIGYFHGDIAGLVEDMKILRPTGLMSVPRLYNRINSAVQAATVNADGFKGTLSRYIVEAKKQSMALPHGKATNKHFLYDRIWTKKVLKGVGLDRARTMVSGSAQLDPDVHQFLRAAFGNDFVQGFGMTESYATGTVQSVPDYDYTVEDKPNPRGELLMRGPIMFKEYYKNPEETAKAMDADGWFHTGDIVEVDSLGRFKIIDRKKNVLKLAQGEYISPERIENVYMASTNLIAMAFVHGDPKESSLVAIFGVDPITFAPYASRILKKNISPDNLEELKQSANDPPYEKVKNVYLDIEPFTIENELLTPTLKLKRPQTAKKFRAEIDRMYEEINAAAQNKSKL</sequence>
<dbReference type="Gene3D" id="3.40.50.12780">
    <property type="entry name" value="N-terminal domain of ligase-like"/>
    <property type="match status" value="1"/>
</dbReference>
<evidence type="ECO:0000313" key="5">
    <source>
        <dbReference type="Proteomes" id="UP000001881"/>
    </source>
</evidence>
<dbReference type="GO" id="GO:0042760">
    <property type="term" value="P:very long-chain fatty acid catabolic process"/>
    <property type="evidence" value="ECO:0007669"/>
    <property type="project" value="EnsemblFungi"/>
</dbReference>
<dbReference type="PROSITE" id="PS00455">
    <property type="entry name" value="AMP_BINDING"/>
    <property type="match status" value="1"/>
</dbReference>
<dbReference type="OMA" id="KCPIVEH"/>
<dbReference type="EMBL" id="CABT02000003">
    <property type="protein sequence ID" value="CCC07373.1"/>
    <property type="molecule type" value="Genomic_DNA"/>
</dbReference>
<evidence type="ECO:0000259" key="3">
    <source>
        <dbReference type="Pfam" id="PF00501"/>
    </source>
</evidence>
<dbReference type="Pfam" id="PF00501">
    <property type="entry name" value="AMP-binding"/>
    <property type="match status" value="1"/>
</dbReference>
<dbReference type="HOGENOM" id="CLU_000022_45_4_1"/>
<name>F7VPE5_SORMK</name>
<dbReference type="STRING" id="771870.F7VPE5"/>
<dbReference type="GO" id="GO:0015910">
    <property type="term" value="P:long-chain fatty acid import into peroxisome"/>
    <property type="evidence" value="ECO:0007669"/>
    <property type="project" value="EnsemblFungi"/>
</dbReference>
<dbReference type="GO" id="GO:0004467">
    <property type="term" value="F:long-chain fatty acid-CoA ligase activity"/>
    <property type="evidence" value="ECO:0007669"/>
    <property type="project" value="EnsemblFungi"/>
</dbReference>
<dbReference type="OrthoDB" id="1700726at2759"/>
<dbReference type="PANTHER" id="PTHR43272:SF33">
    <property type="entry name" value="AMP-BINDING DOMAIN-CONTAINING PROTEIN-RELATED"/>
    <property type="match status" value="1"/>
</dbReference>
<dbReference type="GO" id="GO:0031957">
    <property type="term" value="F:very long-chain fatty acid-CoA ligase activity"/>
    <property type="evidence" value="ECO:0007669"/>
    <property type="project" value="EnsemblFungi"/>
</dbReference>
<dbReference type="InterPro" id="IPR000873">
    <property type="entry name" value="AMP-dep_synth/lig_dom"/>
</dbReference>
<organism evidence="4 5">
    <name type="scientific">Sordaria macrospora (strain ATCC MYA-333 / DSM 997 / K(L3346) / K-hell)</name>
    <dbReference type="NCBI Taxonomy" id="771870"/>
    <lineage>
        <taxon>Eukaryota</taxon>
        <taxon>Fungi</taxon>
        <taxon>Dikarya</taxon>
        <taxon>Ascomycota</taxon>
        <taxon>Pezizomycotina</taxon>
        <taxon>Sordariomycetes</taxon>
        <taxon>Sordariomycetidae</taxon>
        <taxon>Sordariales</taxon>
        <taxon>Sordariaceae</taxon>
        <taxon>Sordaria</taxon>
    </lineage>
</organism>
<dbReference type="GO" id="GO:0031956">
    <property type="term" value="F:medium-chain fatty acid-CoA ligase activity"/>
    <property type="evidence" value="ECO:0007669"/>
    <property type="project" value="EnsemblFungi"/>
</dbReference>
<accession>F7VPE5</accession>
<evidence type="ECO:0000256" key="1">
    <source>
        <dbReference type="ARBA" id="ARBA00022741"/>
    </source>
</evidence>
<dbReference type="SUPFAM" id="SSF56801">
    <property type="entry name" value="Acetyl-CoA synthetase-like"/>
    <property type="match status" value="1"/>
</dbReference>
<dbReference type="InParanoid" id="F7VPE5"/>
<reference evidence="4 5" key="1">
    <citation type="journal article" date="2010" name="PLoS Genet.">
        <title>De novo assembly of a 40 Mb eukaryotic genome from short sequence reads: Sordaria macrospora, a model organism for fungal morphogenesis.</title>
        <authorList>
            <person name="Nowrousian M."/>
            <person name="Stajich J."/>
            <person name="Chu M."/>
            <person name="Engh I."/>
            <person name="Espagne E."/>
            <person name="Halliday K."/>
            <person name="Kamerewerd J."/>
            <person name="Kempken F."/>
            <person name="Knab B."/>
            <person name="Kuo H.C."/>
            <person name="Osiewacz H.D."/>
            <person name="Poeggeler S."/>
            <person name="Read N."/>
            <person name="Seiler S."/>
            <person name="Smith K."/>
            <person name="Zickler D."/>
            <person name="Kueck U."/>
            <person name="Freitag M."/>
        </authorList>
    </citation>
    <scope>NUCLEOTIDE SEQUENCE [LARGE SCALE GENOMIC DNA]</scope>
    <source>
        <strain evidence="5">ATCC MYA-333 / DSM 997 / K(L3346) / K-hell</strain>
        <tissue evidence="4">Mycelium</tissue>
    </source>
</reference>
<dbReference type="GO" id="GO:0006635">
    <property type="term" value="P:fatty acid beta-oxidation"/>
    <property type="evidence" value="ECO:0007669"/>
    <property type="project" value="EnsemblFungi"/>
</dbReference>
<protein>
    <submittedName>
        <fullName evidence="4">WGS project CABT00000000 data, contig 2.3</fullName>
    </submittedName>
</protein>
<dbReference type="GO" id="GO:0005524">
    <property type="term" value="F:ATP binding"/>
    <property type="evidence" value="ECO:0007669"/>
    <property type="project" value="UniProtKB-KW"/>
</dbReference>
<keyword evidence="2" id="KW-0067">ATP-binding</keyword>
<dbReference type="InterPro" id="IPR020845">
    <property type="entry name" value="AMP-binding_CS"/>
</dbReference>
<evidence type="ECO:0000313" key="4">
    <source>
        <dbReference type="EMBL" id="CCC07373.1"/>
    </source>
</evidence>
<keyword evidence="1" id="KW-0547">Nucleotide-binding</keyword>
<dbReference type="FunCoup" id="F7VPE5">
    <property type="interactions" value="251"/>
</dbReference>
<dbReference type="GO" id="GO:0016020">
    <property type="term" value="C:membrane"/>
    <property type="evidence" value="ECO:0007669"/>
    <property type="project" value="TreeGrafter"/>
</dbReference>
<dbReference type="eggNOG" id="KOG1256">
    <property type="taxonomic scope" value="Eukaryota"/>
</dbReference>
<evidence type="ECO:0000256" key="2">
    <source>
        <dbReference type="ARBA" id="ARBA00022840"/>
    </source>
</evidence>
<dbReference type="GO" id="GO:0005777">
    <property type="term" value="C:peroxisome"/>
    <property type="evidence" value="ECO:0007669"/>
    <property type="project" value="EnsemblFungi"/>
</dbReference>
<feature type="domain" description="AMP-dependent synthetase/ligase" evidence="3">
    <location>
        <begin position="65"/>
        <end position="489"/>
    </location>
</feature>
<dbReference type="GO" id="GO:0005783">
    <property type="term" value="C:endoplasmic reticulum"/>
    <property type="evidence" value="ECO:0007669"/>
    <property type="project" value="TreeGrafter"/>
</dbReference>
<dbReference type="PANTHER" id="PTHR43272">
    <property type="entry name" value="LONG-CHAIN-FATTY-ACID--COA LIGASE"/>
    <property type="match status" value="1"/>
</dbReference>
<dbReference type="VEuPathDB" id="FungiDB:SMAC_02381"/>
<comment type="caution">
    <text evidence="4">The sequence shown here is derived from an EMBL/GenBank/DDBJ whole genome shotgun (WGS) entry which is preliminary data.</text>
</comment>
<dbReference type="Proteomes" id="UP000001881">
    <property type="component" value="Unassembled WGS sequence"/>
</dbReference>
<keyword evidence="5" id="KW-1185">Reference proteome</keyword>
<dbReference type="GO" id="GO:0015916">
    <property type="term" value="P:fatty-acyl-CoA transport"/>
    <property type="evidence" value="ECO:0007669"/>
    <property type="project" value="EnsemblFungi"/>
</dbReference>